<dbReference type="EMBL" id="FNXF01000017">
    <property type="protein sequence ID" value="SEI08532.1"/>
    <property type="molecule type" value="Genomic_DNA"/>
</dbReference>
<dbReference type="OrthoDB" id="5773029at2"/>
<dbReference type="STRING" id="173990.SAMN05660691_03460"/>
<evidence type="ECO:0000256" key="1">
    <source>
        <dbReference type="SAM" id="Phobius"/>
    </source>
</evidence>
<sequence length="62" mass="6941">MTTLITILALLFAALFILVTLAEKYGSRDTEKTAKLSRYIIPLMIALVAAQVIRFVFFPEHG</sequence>
<keyword evidence="1" id="KW-0472">Membrane</keyword>
<feature type="transmembrane region" description="Helical" evidence="1">
    <location>
        <begin position="38"/>
        <end position="57"/>
    </location>
</feature>
<evidence type="ECO:0000313" key="2">
    <source>
        <dbReference type="EMBL" id="SEI08532.1"/>
    </source>
</evidence>
<evidence type="ECO:0000313" key="3">
    <source>
        <dbReference type="Proteomes" id="UP000199371"/>
    </source>
</evidence>
<dbReference type="RefSeq" id="WP_092796178.1">
    <property type="nucleotide sequence ID" value="NZ_DASWWU010000009.1"/>
</dbReference>
<protein>
    <submittedName>
        <fullName evidence="2">Uncharacterized protein</fullName>
    </submittedName>
</protein>
<gene>
    <name evidence="2" type="ORF">SAMN05660691_03460</name>
</gene>
<accession>A0A1H6N1Q7</accession>
<reference evidence="3" key="1">
    <citation type="submission" date="2016-10" db="EMBL/GenBank/DDBJ databases">
        <authorList>
            <person name="Varghese N."/>
            <person name="Submissions S."/>
        </authorList>
    </citation>
    <scope>NUCLEOTIDE SEQUENCE [LARGE SCALE GENOMIC DNA]</scope>
    <source>
        <strain evidence="3">DSM 17616</strain>
    </source>
</reference>
<organism evidence="2 3">
    <name type="scientific">Rheinheimera pacifica</name>
    <dbReference type="NCBI Taxonomy" id="173990"/>
    <lineage>
        <taxon>Bacteria</taxon>
        <taxon>Pseudomonadati</taxon>
        <taxon>Pseudomonadota</taxon>
        <taxon>Gammaproteobacteria</taxon>
        <taxon>Chromatiales</taxon>
        <taxon>Chromatiaceae</taxon>
        <taxon>Rheinheimera</taxon>
    </lineage>
</organism>
<keyword evidence="1" id="KW-1133">Transmembrane helix</keyword>
<dbReference type="AlphaFoldDB" id="A0A1H6N1Q7"/>
<keyword evidence="3" id="KW-1185">Reference proteome</keyword>
<proteinExistence type="predicted"/>
<keyword evidence="1" id="KW-0812">Transmembrane</keyword>
<dbReference type="Proteomes" id="UP000199371">
    <property type="component" value="Unassembled WGS sequence"/>
</dbReference>
<name>A0A1H6N1Q7_9GAMM</name>